<protein>
    <submittedName>
        <fullName evidence="3">Uncharacterized protein</fullName>
    </submittedName>
</protein>
<dbReference type="Proteomes" id="UP000294862">
    <property type="component" value="Unassembled WGS sequence"/>
</dbReference>
<evidence type="ECO:0000313" key="3">
    <source>
        <dbReference type="EMBL" id="TCO40296.1"/>
    </source>
</evidence>
<dbReference type="AlphaFoldDB" id="A0A4R2I8K2"/>
<feature type="compositionally biased region" description="Low complexity" evidence="1">
    <location>
        <begin position="225"/>
        <end position="263"/>
    </location>
</feature>
<sequence>MSLPRDPDHDLERLLADDGGDLAALYRRLPKAEPPRRLDRSVLGEAARAVRGHTPRRQRWLLGVGSAAGIVLAAGIAWHVGQDALRREAQGEWPVQGAPATPSRNQNYVPVHPLDEPAPKRAPPPAQDTVDAAAPPPAQDTVDAAAPPPAQDTVDAAAPAAAAPPPPAAARPAPRKAEARAKEHAPPLAQPLAPAPPPPAPAAMAAPAPQAAPAEAERAEGKSGEGFAAGITAGAADATKAKVAPAGHGTRSRAVSAPPSSSVELRRDMQLAPDDWLAHIRQLLHQGRRQQAIESLRLFQATHPDHPLPAELRALLD</sequence>
<name>A0A4R2I8K2_9GAMM</name>
<feature type="compositionally biased region" description="Low complexity" evidence="1">
    <location>
        <begin position="202"/>
        <end position="214"/>
    </location>
</feature>
<dbReference type="EMBL" id="SLWQ01000005">
    <property type="protein sequence ID" value="TCO40296.1"/>
    <property type="molecule type" value="Genomic_DNA"/>
</dbReference>
<feature type="compositionally biased region" description="Basic and acidic residues" evidence="1">
    <location>
        <begin position="175"/>
        <end position="185"/>
    </location>
</feature>
<dbReference type="OrthoDB" id="5956808at2"/>
<keyword evidence="2" id="KW-0472">Membrane</keyword>
<keyword evidence="4" id="KW-1185">Reference proteome</keyword>
<dbReference type="RefSeq" id="WP_131997735.1">
    <property type="nucleotide sequence ID" value="NZ_JACGXM010000003.1"/>
</dbReference>
<feature type="compositionally biased region" description="Low complexity" evidence="1">
    <location>
        <begin position="127"/>
        <end position="161"/>
    </location>
</feature>
<feature type="transmembrane region" description="Helical" evidence="2">
    <location>
        <begin position="60"/>
        <end position="80"/>
    </location>
</feature>
<proteinExistence type="predicted"/>
<accession>A0A4R2I8K2</accession>
<gene>
    <name evidence="3" type="ORF">EV148_10591</name>
</gene>
<evidence type="ECO:0000256" key="1">
    <source>
        <dbReference type="SAM" id="MobiDB-lite"/>
    </source>
</evidence>
<keyword evidence="2" id="KW-0812">Transmembrane</keyword>
<organism evidence="3 4">
    <name type="scientific">Dokdonella fugitiva</name>
    <dbReference type="NCBI Taxonomy" id="328517"/>
    <lineage>
        <taxon>Bacteria</taxon>
        <taxon>Pseudomonadati</taxon>
        <taxon>Pseudomonadota</taxon>
        <taxon>Gammaproteobacteria</taxon>
        <taxon>Lysobacterales</taxon>
        <taxon>Rhodanobacteraceae</taxon>
        <taxon>Dokdonella</taxon>
    </lineage>
</organism>
<reference evidence="3 4" key="1">
    <citation type="journal article" date="2015" name="Stand. Genomic Sci.">
        <title>Genomic Encyclopedia of Bacterial and Archaeal Type Strains, Phase III: the genomes of soil and plant-associated and newly described type strains.</title>
        <authorList>
            <person name="Whitman W.B."/>
            <person name="Woyke T."/>
            <person name="Klenk H.P."/>
            <person name="Zhou Y."/>
            <person name="Lilburn T.G."/>
            <person name="Beck B.J."/>
            <person name="De Vos P."/>
            <person name="Vandamme P."/>
            <person name="Eisen J.A."/>
            <person name="Garrity G."/>
            <person name="Hugenholtz P."/>
            <person name="Kyrpides N.C."/>
        </authorList>
    </citation>
    <scope>NUCLEOTIDE SEQUENCE [LARGE SCALE GENOMIC DNA]</scope>
    <source>
        <strain evidence="3 4">A3</strain>
    </source>
</reference>
<evidence type="ECO:0000313" key="4">
    <source>
        <dbReference type="Proteomes" id="UP000294862"/>
    </source>
</evidence>
<feature type="region of interest" description="Disordered" evidence="1">
    <location>
        <begin position="91"/>
        <end position="265"/>
    </location>
</feature>
<evidence type="ECO:0000256" key="2">
    <source>
        <dbReference type="SAM" id="Phobius"/>
    </source>
</evidence>
<comment type="caution">
    <text evidence="3">The sequence shown here is derived from an EMBL/GenBank/DDBJ whole genome shotgun (WGS) entry which is preliminary data.</text>
</comment>
<keyword evidence="2" id="KW-1133">Transmembrane helix</keyword>